<dbReference type="EMBL" id="LR796388">
    <property type="protein sequence ID" value="CAB4141266.1"/>
    <property type="molecule type" value="Genomic_DNA"/>
</dbReference>
<gene>
    <name evidence="1" type="ORF">UFOVP410_105</name>
</gene>
<protein>
    <submittedName>
        <fullName evidence="1">Uncharacterized protein</fullName>
    </submittedName>
</protein>
<accession>A0A6J5M849</accession>
<name>A0A6J5M849_9CAUD</name>
<proteinExistence type="predicted"/>
<evidence type="ECO:0000313" key="1">
    <source>
        <dbReference type="EMBL" id="CAB4141266.1"/>
    </source>
</evidence>
<sequence>MLNHTSLEVYYHTTFSLVQHHKYSLTEIENMIPYELDIYLEFLMTHIKEQEAKMSNK</sequence>
<organism evidence="1">
    <name type="scientific">uncultured Caudovirales phage</name>
    <dbReference type="NCBI Taxonomy" id="2100421"/>
    <lineage>
        <taxon>Viruses</taxon>
        <taxon>Duplodnaviria</taxon>
        <taxon>Heunggongvirae</taxon>
        <taxon>Uroviricota</taxon>
        <taxon>Caudoviricetes</taxon>
        <taxon>Peduoviridae</taxon>
        <taxon>Maltschvirus</taxon>
        <taxon>Maltschvirus maltsch</taxon>
    </lineage>
</organism>
<reference evidence="1" key="1">
    <citation type="submission" date="2020-04" db="EMBL/GenBank/DDBJ databases">
        <authorList>
            <person name="Chiriac C."/>
            <person name="Salcher M."/>
            <person name="Ghai R."/>
            <person name="Kavagutti S V."/>
        </authorList>
    </citation>
    <scope>NUCLEOTIDE SEQUENCE</scope>
</reference>